<accession>A0AAN7CRL1</accession>
<comment type="caution">
    <text evidence="1">The sequence shown here is derived from an EMBL/GenBank/DDBJ whole genome shotgun (WGS) entry which is preliminary data.</text>
</comment>
<reference evidence="1" key="2">
    <citation type="submission" date="2023-05" db="EMBL/GenBank/DDBJ databases">
        <authorList>
            <consortium name="Lawrence Berkeley National Laboratory"/>
            <person name="Steindorff A."/>
            <person name="Hensen N."/>
            <person name="Bonometti L."/>
            <person name="Westerberg I."/>
            <person name="Brannstrom I.O."/>
            <person name="Guillou S."/>
            <person name="Cros-Aarteil S."/>
            <person name="Calhoun S."/>
            <person name="Haridas S."/>
            <person name="Kuo A."/>
            <person name="Mondo S."/>
            <person name="Pangilinan J."/>
            <person name="Riley R."/>
            <person name="Labutti K."/>
            <person name="Andreopoulos B."/>
            <person name="Lipzen A."/>
            <person name="Chen C."/>
            <person name="Yanf M."/>
            <person name="Daum C."/>
            <person name="Ng V."/>
            <person name="Clum A."/>
            <person name="Ohm R."/>
            <person name="Martin F."/>
            <person name="Silar P."/>
            <person name="Natvig D."/>
            <person name="Lalanne C."/>
            <person name="Gautier V."/>
            <person name="Ament-Velasquez S.L."/>
            <person name="Kruys A."/>
            <person name="Hutchinson M.I."/>
            <person name="Powell A.J."/>
            <person name="Barry K."/>
            <person name="Miller A.N."/>
            <person name="Grigoriev I.V."/>
            <person name="Debuchy R."/>
            <person name="Gladieux P."/>
            <person name="Thoren M.H."/>
            <person name="Johannesson H."/>
        </authorList>
    </citation>
    <scope>NUCLEOTIDE SEQUENCE</scope>
    <source>
        <strain evidence="1">CBS 359.72</strain>
    </source>
</reference>
<dbReference type="EMBL" id="MU857668">
    <property type="protein sequence ID" value="KAK4246726.1"/>
    <property type="molecule type" value="Genomic_DNA"/>
</dbReference>
<proteinExistence type="predicted"/>
<keyword evidence="2" id="KW-1185">Reference proteome</keyword>
<organism evidence="1 2">
    <name type="scientific">Corynascus novoguineensis</name>
    <dbReference type="NCBI Taxonomy" id="1126955"/>
    <lineage>
        <taxon>Eukaryota</taxon>
        <taxon>Fungi</taxon>
        <taxon>Dikarya</taxon>
        <taxon>Ascomycota</taxon>
        <taxon>Pezizomycotina</taxon>
        <taxon>Sordariomycetes</taxon>
        <taxon>Sordariomycetidae</taxon>
        <taxon>Sordariales</taxon>
        <taxon>Chaetomiaceae</taxon>
        <taxon>Corynascus</taxon>
    </lineage>
</organism>
<evidence type="ECO:0008006" key="3">
    <source>
        <dbReference type="Google" id="ProtNLM"/>
    </source>
</evidence>
<protein>
    <recommendedName>
        <fullName evidence="3">Fungal N-terminal domain-containing protein</fullName>
    </recommendedName>
</protein>
<name>A0AAN7CRL1_9PEZI</name>
<evidence type="ECO:0000313" key="1">
    <source>
        <dbReference type="EMBL" id="KAK4246726.1"/>
    </source>
</evidence>
<evidence type="ECO:0000313" key="2">
    <source>
        <dbReference type="Proteomes" id="UP001303647"/>
    </source>
</evidence>
<dbReference type="AlphaFoldDB" id="A0AAN7CRL1"/>
<sequence length="172" mass="19265">MAEVLAVAGGIAAIVQLAACGKKLARALHRFSRDVVDARADVRRFENQVSIFCAVIEAAQQTIFRYCRENPESLLVTYINRSGVLDLINLEAGIVRRHLLDIRVQVLGMKSTFVFWASIKWGIKKSSFKEVVPEMESIKASLILLVSTTQLEPLCLRLNHASEPDQDLEREV</sequence>
<dbReference type="Proteomes" id="UP001303647">
    <property type="component" value="Unassembled WGS sequence"/>
</dbReference>
<reference evidence="1" key="1">
    <citation type="journal article" date="2023" name="Mol. Phylogenet. Evol.">
        <title>Genome-scale phylogeny and comparative genomics of the fungal order Sordariales.</title>
        <authorList>
            <person name="Hensen N."/>
            <person name="Bonometti L."/>
            <person name="Westerberg I."/>
            <person name="Brannstrom I.O."/>
            <person name="Guillou S."/>
            <person name="Cros-Aarteil S."/>
            <person name="Calhoun S."/>
            <person name="Haridas S."/>
            <person name="Kuo A."/>
            <person name="Mondo S."/>
            <person name="Pangilinan J."/>
            <person name="Riley R."/>
            <person name="LaButti K."/>
            <person name="Andreopoulos B."/>
            <person name="Lipzen A."/>
            <person name="Chen C."/>
            <person name="Yan M."/>
            <person name="Daum C."/>
            <person name="Ng V."/>
            <person name="Clum A."/>
            <person name="Steindorff A."/>
            <person name="Ohm R.A."/>
            <person name="Martin F."/>
            <person name="Silar P."/>
            <person name="Natvig D.O."/>
            <person name="Lalanne C."/>
            <person name="Gautier V."/>
            <person name="Ament-Velasquez S.L."/>
            <person name="Kruys A."/>
            <person name="Hutchinson M.I."/>
            <person name="Powell A.J."/>
            <person name="Barry K."/>
            <person name="Miller A.N."/>
            <person name="Grigoriev I.V."/>
            <person name="Debuchy R."/>
            <person name="Gladieux P."/>
            <person name="Hiltunen Thoren M."/>
            <person name="Johannesson H."/>
        </authorList>
    </citation>
    <scope>NUCLEOTIDE SEQUENCE</scope>
    <source>
        <strain evidence="1">CBS 359.72</strain>
    </source>
</reference>
<gene>
    <name evidence="1" type="ORF">C7999DRAFT_15161</name>
</gene>